<reference evidence="2 3" key="1">
    <citation type="submission" date="2019-02" db="EMBL/GenBank/DDBJ databases">
        <title>Deep-cultivation of Planctomycetes and their phenomic and genomic characterization uncovers novel biology.</title>
        <authorList>
            <person name="Wiegand S."/>
            <person name="Jogler M."/>
            <person name="Boedeker C."/>
            <person name="Pinto D."/>
            <person name="Vollmers J."/>
            <person name="Rivas-Marin E."/>
            <person name="Kohn T."/>
            <person name="Peeters S.H."/>
            <person name="Heuer A."/>
            <person name="Rast P."/>
            <person name="Oberbeckmann S."/>
            <person name="Bunk B."/>
            <person name="Jeske O."/>
            <person name="Meyerdierks A."/>
            <person name="Storesund J.E."/>
            <person name="Kallscheuer N."/>
            <person name="Luecker S."/>
            <person name="Lage O.M."/>
            <person name="Pohl T."/>
            <person name="Merkel B.J."/>
            <person name="Hornburger P."/>
            <person name="Mueller R.-W."/>
            <person name="Bruemmer F."/>
            <person name="Labrenz M."/>
            <person name="Spormann A.M."/>
            <person name="Op Den Camp H."/>
            <person name="Overmann J."/>
            <person name="Amann R."/>
            <person name="Jetten M.S.M."/>
            <person name="Mascher T."/>
            <person name="Medema M.H."/>
            <person name="Devos D.P."/>
            <person name="Kaster A.-K."/>
            <person name="Ovreas L."/>
            <person name="Rohde M."/>
            <person name="Galperin M.Y."/>
            <person name="Jogler C."/>
        </authorList>
    </citation>
    <scope>NUCLEOTIDE SEQUENCE [LARGE SCALE GENOMIC DNA]</scope>
    <source>
        <strain evidence="2 3">Mal64</strain>
    </source>
</reference>
<dbReference type="Proteomes" id="UP000315440">
    <property type="component" value="Unassembled WGS sequence"/>
</dbReference>
<evidence type="ECO:0000313" key="2">
    <source>
        <dbReference type="EMBL" id="TWT86293.1"/>
    </source>
</evidence>
<evidence type="ECO:0000313" key="3">
    <source>
        <dbReference type="Proteomes" id="UP000315440"/>
    </source>
</evidence>
<feature type="transmembrane region" description="Helical" evidence="1">
    <location>
        <begin position="121"/>
        <end position="145"/>
    </location>
</feature>
<feature type="transmembrane region" description="Helical" evidence="1">
    <location>
        <begin position="80"/>
        <end position="100"/>
    </location>
</feature>
<protein>
    <submittedName>
        <fullName evidence="2">Uncharacterized protein</fullName>
    </submittedName>
</protein>
<sequence length="207" mass="22649">MSDNPYLAPEQSKAAAAPIVEQSEEETLRRQMIGRETNIRTMAILIYISSVIYMLIGVVIVLYGLAIFTGVAQPKEDPSGVFGLLLFGGVGALAFAFGYWQWKGAEDLRRLSRTGCAAGTVWSALNLINFPVGTVLGVAMLVFMFDRKGNFVLSPEYRDIIDKTPHIRNRWSLLTKIAIGLLVTVVVIVIAAMLLVLLVEGPSGFEK</sequence>
<keyword evidence="1" id="KW-0812">Transmembrane</keyword>
<accession>A0A5C5ZIC4</accession>
<keyword evidence="3" id="KW-1185">Reference proteome</keyword>
<gene>
    <name evidence="2" type="ORF">Mal64_38330</name>
</gene>
<name>A0A5C5ZIC4_9BACT</name>
<keyword evidence="1" id="KW-0472">Membrane</keyword>
<comment type="caution">
    <text evidence="2">The sequence shown here is derived from an EMBL/GenBank/DDBJ whole genome shotgun (WGS) entry which is preliminary data.</text>
</comment>
<dbReference type="OrthoDB" id="291010at2"/>
<feature type="transmembrane region" description="Helical" evidence="1">
    <location>
        <begin position="177"/>
        <end position="199"/>
    </location>
</feature>
<feature type="transmembrane region" description="Helical" evidence="1">
    <location>
        <begin position="44"/>
        <end position="68"/>
    </location>
</feature>
<dbReference type="EMBL" id="SJPQ01000005">
    <property type="protein sequence ID" value="TWT86293.1"/>
    <property type="molecule type" value="Genomic_DNA"/>
</dbReference>
<proteinExistence type="predicted"/>
<keyword evidence="1" id="KW-1133">Transmembrane helix</keyword>
<dbReference type="RefSeq" id="WP_146403305.1">
    <property type="nucleotide sequence ID" value="NZ_SJPQ01000005.1"/>
</dbReference>
<dbReference type="AlphaFoldDB" id="A0A5C5ZIC4"/>
<organism evidence="2 3">
    <name type="scientific">Pseudobythopirellula maris</name>
    <dbReference type="NCBI Taxonomy" id="2527991"/>
    <lineage>
        <taxon>Bacteria</taxon>
        <taxon>Pseudomonadati</taxon>
        <taxon>Planctomycetota</taxon>
        <taxon>Planctomycetia</taxon>
        <taxon>Pirellulales</taxon>
        <taxon>Lacipirellulaceae</taxon>
        <taxon>Pseudobythopirellula</taxon>
    </lineage>
</organism>
<evidence type="ECO:0000256" key="1">
    <source>
        <dbReference type="SAM" id="Phobius"/>
    </source>
</evidence>